<evidence type="ECO:0000259" key="5">
    <source>
        <dbReference type="Pfam" id="PF09851"/>
    </source>
</evidence>
<dbReference type="RefSeq" id="WP_072717908.1">
    <property type="nucleotide sequence ID" value="NZ_LN889782.1"/>
</dbReference>
<proteinExistence type="predicted"/>
<dbReference type="Proteomes" id="UP000184315">
    <property type="component" value="Unassembled WGS sequence"/>
</dbReference>
<protein>
    <recommendedName>
        <fullName evidence="5">SHOCT domain-containing protein</fullName>
    </recommendedName>
</protein>
<name>A0A1J1LG25_9CYAN</name>
<evidence type="ECO:0000313" key="6">
    <source>
        <dbReference type="EMBL" id="CUR30970.1"/>
    </source>
</evidence>
<evidence type="ECO:0000313" key="7">
    <source>
        <dbReference type="Proteomes" id="UP000184315"/>
    </source>
</evidence>
<dbReference type="InterPro" id="IPR021147">
    <property type="entry name" value="DUF697"/>
</dbReference>
<dbReference type="AlphaFoldDB" id="A0A1J1LG25"/>
<dbReference type="OrthoDB" id="424306at2"/>
<evidence type="ECO:0000256" key="2">
    <source>
        <dbReference type="ARBA" id="ARBA00022692"/>
    </source>
</evidence>
<dbReference type="STRING" id="671072.PL9214290561"/>
<sequence>MSQRTEAEAIIRTHVLWAMGGGLIPLPLVDFAAVTAIQLEMLQQLARLYQVDYSQSTGKAFVSALTGTTIARLGASLVKAIPGIGTIIGGASMALTSGASTYAVGQVAINHFSNSGSLNNFAEEQLRKAYDSAFEKGKSYVSDLENEKDQAANIYQALEKLGKLKEMGVLTEEEFQAKKKQLLERL</sequence>
<dbReference type="GO" id="GO:0016020">
    <property type="term" value="C:membrane"/>
    <property type="evidence" value="ECO:0007669"/>
    <property type="project" value="UniProtKB-SubCell"/>
</dbReference>
<feature type="domain" description="SHOCT" evidence="5">
    <location>
        <begin position="156"/>
        <end position="183"/>
    </location>
</feature>
<keyword evidence="2" id="KW-0812">Transmembrane</keyword>
<organism evidence="6 7">
    <name type="scientific">Planktothrix tepida PCC 9214</name>
    <dbReference type="NCBI Taxonomy" id="671072"/>
    <lineage>
        <taxon>Bacteria</taxon>
        <taxon>Bacillati</taxon>
        <taxon>Cyanobacteriota</taxon>
        <taxon>Cyanophyceae</taxon>
        <taxon>Oscillatoriophycideae</taxon>
        <taxon>Oscillatoriales</taxon>
        <taxon>Microcoleaceae</taxon>
        <taxon>Planktothrix</taxon>
    </lineage>
</organism>
<evidence type="ECO:0000256" key="1">
    <source>
        <dbReference type="ARBA" id="ARBA00004141"/>
    </source>
</evidence>
<dbReference type="InterPro" id="IPR018649">
    <property type="entry name" value="SHOCT"/>
</dbReference>
<comment type="subcellular location">
    <subcellularLocation>
        <location evidence="1">Membrane</location>
        <topology evidence="1">Multi-pass membrane protein</topology>
    </subcellularLocation>
</comment>
<dbReference type="Pfam" id="PF05128">
    <property type="entry name" value="DUF697"/>
    <property type="match status" value="1"/>
</dbReference>
<reference evidence="7" key="1">
    <citation type="submission" date="2015-10" db="EMBL/GenBank/DDBJ databases">
        <authorList>
            <person name="Regsiter A."/>
            <person name="william w."/>
        </authorList>
    </citation>
    <scope>NUCLEOTIDE SEQUENCE [LARGE SCALE GENOMIC DNA]</scope>
</reference>
<evidence type="ECO:0000256" key="3">
    <source>
        <dbReference type="ARBA" id="ARBA00022989"/>
    </source>
</evidence>
<keyword evidence="7" id="KW-1185">Reference proteome</keyword>
<keyword evidence="3" id="KW-1133">Transmembrane helix</keyword>
<accession>A0A1J1LG25</accession>
<keyword evidence="4" id="KW-0472">Membrane</keyword>
<dbReference type="EMBL" id="CZDF01000132">
    <property type="protein sequence ID" value="CUR30970.1"/>
    <property type="molecule type" value="Genomic_DNA"/>
</dbReference>
<dbReference type="Pfam" id="PF09851">
    <property type="entry name" value="SHOCT"/>
    <property type="match status" value="1"/>
</dbReference>
<gene>
    <name evidence="6" type="ORF">PL9214290561</name>
</gene>
<evidence type="ECO:0000256" key="4">
    <source>
        <dbReference type="ARBA" id="ARBA00023136"/>
    </source>
</evidence>